<evidence type="ECO:0000256" key="6">
    <source>
        <dbReference type="ARBA" id="ARBA00023136"/>
    </source>
</evidence>
<dbReference type="Pfam" id="PF02472">
    <property type="entry name" value="ExbD"/>
    <property type="match status" value="1"/>
</dbReference>
<sequence length="141" mass="15807">MMKKFLIKRETPEIPSASTGDIAFLLIIFFMLTTVLRTEIGLKVNLPQAEATERLIKRRNVAHIWVDKTGKITIDDNVLDLTGVTNVMLLKIADNPELIAEIMADSDVDYGRINDVLEALKEAQAFKVVFATEYKKLGGEL</sequence>
<evidence type="ECO:0000256" key="1">
    <source>
        <dbReference type="ARBA" id="ARBA00004162"/>
    </source>
</evidence>
<keyword evidence="5" id="KW-1133">Transmembrane helix</keyword>
<keyword evidence="7" id="KW-0653">Protein transport</keyword>
<dbReference type="GO" id="GO:0015031">
    <property type="term" value="P:protein transport"/>
    <property type="evidence" value="ECO:0007669"/>
    <property type="project" value="UniProtKB-KW"/>
</dbReference>
<dbReference type="PANTHER" id="PTHR30558:SF3">
    <property type="entry name" value="BIOPOLYMER TRANSPORT PROTEIN EXBD-RELATED"/>
    <property type="match status" value="1"/>
</dbReference>
<protein>
    <submittedName>
        <fullName evidence="8">Biopolymer transporter ExbD</fullName>
    </submittedName>
</protein>
<evidence type="ECO:0000256" key="2">
    <source>
        <dbReference type="ARBA" id="ARBA00005811"/>
    </source>
</evidence>
<comment type="subcellular location">
    <subcellularLocation>
        <location evidence="1">Cell membrane</location>
        <topology evidence="1">Single-pass membrane protein</topology>
    </subcellularLocation>
    <subcellularLocation>
        <location evidence="7">Cell membrane</location>
        <topology evidence="7">Single-pass type II membrane protein</topology>
    </subcellularLocation>
</comment>
<reference evidence="8" key="1">
    <citation type="journal article" date="2020" name="mSystems">
        <title>Genome- and Community-Level Interaction Insights into Carbon Utilization and Element Cycling Functions of Hydrothermarchaeota in Hydrothermal Sediment.</title>
        <authorList>
            <person name="Zhou Z."/>
            <person name="Liu Y."/>
            <person name="Xu W."/>
            <person name="Pan J."/>
            <person name="Luo Z.H."/>
            <person name="Li M."/>
        </authorList>
    </citation>
    <scope>NUCLEOTIDE SEQUENCE [LARGE SCALE GENOMIC DNA]</scope>
    <source>
        <strain evidence="8">SpSt-655</strain>
    </source>
</reference>
<evidence type="ECO:0000256" key="3">
    <source>
        <dbReference type="ARBA" id="ARBA00022475"/>
    </source>
</evidence>
<dbReference type="GO" id="GO:0022857">
    <property type="term" value="F:transmembrane transporter activity"/>
    <property type="evidence" value="ECO:0007669"/>
    <property type="project" value="InterPro"/>
</dbReference>
<dbReference type="Gene3D" id="3.30.420.270">
    <property type="match status" value="1"/>
</dbReference>
<comment type="similarity">
    <text evidence="2 7">Belongs to the ExbD/TolR family.</text>
</comment>
<proteinExistence type="inferred from homology"/>
<evidence type="ECO:0000313" key="8">
    <source>
        <dbReference type="EMBL" id="HGQ55124.1"/>
    </source>
</evidence>
<accession>A0A7V4CHC1</accession>
<organism evidence="8">
    <name type="scientific">candidate division WOR-3 bacterium</name>
    <dbReference type="NCBI Taxonomy" id="2052148"/>
    <lineage>
        <taxon>Bacteria</taxon>
        <taxon>Bacteria division WOR-3</taxon>
    </lineage>
</organism>
<dbReference type="InterPro" id="IPR003400">
    <property type="entry name" value="ExbD"/>
</dbReference>
<dbReference type="AlphaFoldDB" id="A0A7V4CHC1"/>
<evidence type="ECO:0000256" key="4">
    <source>
        <dbReference type="ARBA" id="ARBA00022692"/>
    </source>
</evidence>
<evidence type="ECO:0000256" key="7">
    <source>
        <dbReference type="RuleBase" id="RU003879"/>
    </source>
</evidence>
<gene>
    <name evidence="8" type="ORF">ENU28_01500</name>
</gene>
<dbReference type="PANTHER" id="PTHR30558">
    <property type="entry name" value="EXBD MEMBRANE COMPONENT OF PMF-DRIVEN MACROMOLECULE IMPORT SYSTEM"/>
    <property type="match status" value="1"/>
</dbReference>
<keyword evidence="4 7" id="KW-0812">Transmembrane</keyword>
<keyword evidence="3" id="KW-1003">Cell membrane</keyword>
<evidence type="ECO:0000256" key="5">
    <source>
        <dbReference type="ARBA" id="ARBA00022989"/>
    </source>
</evidence>
<keyword evidence="6" id="KW-0472">Membrane</keyword>
<keyword evidence="7" id="KW-0813">Transport</keyword>
<comment type="caution">
    <text evidence="8">The sequence shown here is derived from an EMBL/GenBank/DDBJ whole genome shotgun (WGS) entry which is preliminary data.</text>
</comment>
<dbReference type="GO" id="GO:0005886">
    <property type="term" value="C:plasma membrane"/>
    <property type="evidence" value="ECO:0007669"/>
    <property type="project" value="UniProtKB-SubCell"/>
</dbReference>
<dbReference type="EMBL" id="DTBX01000054">
    <property type="protein sequence ID" value="HGQ55124.1"/>
    <property type="molecule type" value="Genomic_DNA"/>
</dbReference>
<name>A0A7V4CHC1_UNCW3</name>